<dbReference type="Proteomes" id="UP001148737">
    <property type="component" value="Unassembled WGS sequence"/>
</dbReference>
<keyword evidence="2" id="KW-1185">Reference proteome</keyword>
<accession>A0ACC1R0C7</accession>
<organism evidence="1 2">
    <name type="scientific">Lecanicillium saksenae</name>
    <dbReference type="NCBI Taxonomy" id="468837"/>
    <lineage>
        <taxon>Eukaryota</taxon>
        <taxon>Fungi</taxon>
        <taxon>Dikarya</taxon>
        <taxon>Ascomycota</taxon>
        <taxon>Pezizomycotina</taxon>
        <taxon>Sordariomycetes</taxon>
        <taxon>Hypocreomycetidae</taxon>
        <taxon>Hypocreales</taxon>
        <taxon>Cordycipitaceae</taxon>
        <taxon>Lecanicillium</taxon>
    </lineage>
</organism>
<name>A0ACC1R0C7_9HYPO</name>
<protein>
    <submittedName>
        <fullName evidence="1">Uncharacterized protein</fullName>
    </submittedName>
</protein>
<gene>
    <name evidence="1" type="ORF">NLG97_g4019</name>
</gene>
<sequence length="581" mass="65427">MQDVSELDSSLSFQRLNDSILCDSVSFASRSMSPYADGPMSNSDTAVITTPHRPRRKFWLPLHNEATEMLSKFASDVYPYVPIIHRPSLPVLIDDMYQALSRGSDPHVGAVLLLLSICTSACYTWTLQDDYRGIYCDPIEATKQSTLWLRAALDLVDHCDRIGHTSLECLQGMVVLFWVLCSAEGVSMRARSLAAGCISMAQSLGIHRIDQHVNSLGNRDELFTVVEAEMSRRVWWFLVASNWMHSQFSLLHGKLYNNFLASLMVRRPCNIDDDMLNGQEPVSLPSDTATSVSYLLQRIRLEEICHDISDASGSMLIRNDAEYNRILEIDKRLQKFERELPPFFAANKLQGDALSDRGQRYRQAVSTQRFLLNFVLHRQRCQMHLPYFIKGITEPKFETSHNACVESASIIIHLEQQLRGESLPFATVRRRMNIKLRSIFVATIILVLSACVEADQDASNGRQELDQVFTLLSEIGEEAPFAARLRDFALEMLTRNQPAHPVLSRVPCLSATGIHALTPATALLAVETQDEESGVNGGVALNLNNEDGNNDLDLQWDAILNQIGLGPDIWRAPTWMRETQM</sequence>
<proteinExistence type="predicted"/>
<reference evidence="1" key="1">
    <citation type="submission" date="2022-07" db="EMBL/GenBank/DDBJ databases">
        <title>Genome Sequence of Lecanicillium saksenae.</title>
        <authorList>
            <person name="Buettner E."/>
        </authorList>
    </citation>
    <scope>NUCLEOTIDE SEQUENCE</scope>
    <source>
        <strain evidence="1">VT-O1</strain>
    </source>
</reference>
<comment type="caution">
    <text evidence="1">The sequence shown here is derived from an EMBL/GenBank/DDBJ whole genome shotgun (WGS) entry which is preliminary data.</text>
</comment>
<dbReference type="EMBL" id="JANAKD010000368">
    <property type="protein sequence ID" value="KAJ3494533.1"/>
    <property type="molecule type" value="Genomic_DNA"/>
</dbReference>
<evidence type="ECO:0000313" key="2">
    <source>
        <dbReference type="Proteomes" id="UP001148737"/>
    </source>
</evidence>
<evidence type="ECO:0000313" key="1">
    <source>
        <dbReference type="EMBL" id="KAJ3494533.1"/>
    </source>
</evidence>